<evidence type="ECO:0000259" key="2">
    <source>
        <dbReference type="PROSITE" id="PS50035"/>
    </source>
</evidence>
<dbReference type="InterPro" id="IPR001736">
    <property type="entry name" value="PLipase_D/transphosphatidylase"/>
</dbReference>
<evidence type="ECO:0000313" key="4">
    <source>
        <dbReference type="Proteomes" id="UP000178735"/>
    </source>
</evidence>
<dbReference type="SUPFAM" id="SSF56024">
    <property type="entry name" value="Phospholipase D/nuclease"/>
    <property type="match status" value="2"/>
</dbReference>
<dbReference type="PROSITE" id="PS50035">
    <property type="entry name" value="PLD"/>
    <property type="match status" value="2"/>
</dbReference>
<feature type="domain" description="PLD phosphodiesterase" evidence="2">
    <location>
        <begin position="675"/>
        <end position="702"/>
    </location>
</feature>
<evidence type="ECO:0000256" key="1">
    <source>
        <dbReference type="SAM" id="Coils"/>
    </source>
</evidence>
<feature type="coiled-coil region" evidence="1">
    <location>
        <begin position="77"/>
        <end position="111"/>
    </location>
</feature>
<proteinExistence type="predicted"/>
<dbReference type="GO" id="GO:0030572">
    <property type="term" value="F:phosphatidyltransferase activity"/>
    <property type="evidence" value="ECO:0007669"/>
    <property type="project" value="UniProtKB-ARBA"/>
</dbReference>
<name>A0A1F7WUU0_9BACT</name>
<dbReference type="Proteomes" id="UP000178735">
    <property type="component" value="Unassembled WGS sequence"/>
</dbReference>
<dbReference type="Gene3D" id="3.30.870.10">
    <property type="entry name" value="Endonuclease Chain A"/>
    <property type="match status" value="2"/>
</dbReference>
<organism evidence="3 4">
    <name type="scientific">Candidatus Wallbacteria bacterium GWC2_49_35</name>
    <dbReference type="NCBI Taxonomy" id="1817813"/>
    <lineage>
        <taxon>Bacteria</taxon>
        <taxon>Candidatus Walliibacteriota</taxon>
    </lineage>
</organism>
<accession>A0A1F7WUU0</accession>
<dbReference type="InterPro" id="IPR025202">
    <property type="entry name" value="PLD-like_dom"/>
</dbReference>
<reference evidence="3 4" key="1">
    <citation type="journal article" date="2016" name="Nat. Commun.">
        <title>Thousands of microbial genomes shed light on interconnected biogeochemical processes in an aquifer system.</title>
        <authorList>
            <person name="Anantharaman K."/>
            <person name="Brown C.T."/>
            <person name="Hug L.A."/>
            <person name="Sharon I."/>
            <person name="Castelle C.J."/>
            <person name="Probst A.J."/>
            <person name="Thomas B.C."/>
            <person name="Singh A."/>
            <person name="Wilkins M.J."/>
            <person name="Karaoz U."/>
            <person name="Brodie E.L."/>
            <person name="Williams K.H."/>
            <person name="Hubbard S.S."/>
            <person name="Banfield J.F."/>
        </authorList>
    </citation>
    <scope>NUCLEOTIDE SEQUENCE [LARGE SCALE GENOMIC DNA]</scope>
</reference>
<dbReference type="PANTHER" id="PTHR21248:SF12">
    <property type="entry name" value="CARDIOLIPIN SYNTHASE C"/>
    <property type="match status" value="1"/>
</dbReference>
<dbReference type="Pfam" id="PF13091">
    <property type="entry name" value="PLDc_2"/>
    <property type="match status" value="2"/>
</dbReference>
<dbReference type="GO" id="GO:0032049">
    <property type="term" value="P:cardiolipin biosynthetic process"/>
    <property type="evidence" value="ECO:0007669"/>
    <property type="project" value="UniProtKB-ARBA"/>
</dbReference>
<sequence>MIFIYDIYFLTFFKFMEAIYMSRTNLKYFLLVLALVITVACSPLAVFAADPGVKAAYDEYLKCYNEFKAAADQNLDADTLKTYAERYKEALEKYQGKLKDSQGAAESALDRAAAAADERGRIVENAGSEDAQSAAAPSSAALSAVVKELHSTGARDKADRLIAQLEEIIQTSKSKDELIDAKIELANAYAMFKLNFNKAVELLSDVVKTSTGPKLEEANRALSRAKYSQMKTTLATTITQKRTDAQAKKTTYQQYSWFKNPIKKVASLGSYYKSLFTYRKTVAEHRSYRENGEKDPNYVNYEFLSDVFGKRAEFGVGDTFDNTTMPVDDSFAQIRLITDNNEAWYARWYMLNAAKSTIDLTYFIFEKDAYGKAMLGLLMKKANEGVKIRLMIDARGSKALAKTFMGQDYLQKLLINPNVQIRVFNPMHKALPSTFTNIRNLIGSNHQKIIVIDGELSMTGGRNVSLNYFADPTDDANVFRDTDVILRGAEIAGKMKEAFDEEFDALENFEISKDLLGNWSGKEKELIAAEKAMDMWIKGMGPLNDPVLKEVNAELHKYKKMVNYAGYDPFENSHYAAVKLYGKHNFQQERNDITDNLVAFMDACTQEIIVQNPYVILTDKSRAALKRASDRGVKIIIHTNSPVSTDSILTQAFFLKDWKEVMMALPNARVFVFVGKNKLHAKVFVFDKLVSVVGTYNMDYMSEQINGEDVCAVKSVEFSKDCRDRIFEDISQSKEYKIGINEKGEPYEIYGPGSFTDKKTMFILETLMKLNILKPLI</sequence>
<protein>
    <recommendedName>
        <fullName evidence="2">PLD phosphodiesterase domain-containing protein</fullName>
    </recommendedName>
</protein>
<dbReference type="PANTHER" id="PTHR21248">
    <property type="entry name" value="CARDIOLIPIN SYNTHASE"/>
    <property type="match status" value="1"/>
</dbReference>
<dbReference type="SMART" id="SM00155">
    <property type="entry name" value="PLDc"/>
    <property type="match status" value="2"/>
</dbReference>
<keyword evidence="1" id="KW-0175">Coiled coil</keyword>
<feature type="domain" description="PLD phosphodiesterase" evidence="2">
    <location>
        <begin position="441"/>
        <end position="468"/>
    </location>
</feature>
<gene>
    <name evidence="3" type="ORF">A2008_02210</name>
</gene>
<evidence type="ECO:0000313" key="3">
    <source>
        <dbReference type="EMBL" id="OGM05938.1"/>
    </source>
</evidence>
<dbReference type="EMBL" id="MGFH01000088">
    <property type="protein sequence ID" value="OGM05938.1"/>
    <property type="molecule type" value="Genomic_DNA"/>
</dbReference>
<dbReference type="AlphaFoldDB" id="A0A1F7WUU0"/>
<comment type="caution">
    <text evidence="3">The sequence shown here is derived from an EMBL/GenBank/DDBJ whole genome shotgun (WGS) entry which is preliminary data.</text>
</comment>
<dbReference type="STRING" id="1817813.A2008_02210"/>